<keyword evidence="3" id="KW-1185">Reference proteome</keyword>
<dbReference type="EMBL" id="CAXDID020000100">
    <property type="protein sequence ID" value="CAL6025618.1"/>
    <property type="molecule type" value="Genomic_DNA"/>
</dbReference>
<organism evidence="1">
    <name type="scientific">Hexamita inflata</name>
    <dbReference type="NCBI Taxonomy" id="28002"/>
    <lineage>
        <taxon>Eukaryota</taxon>
        <taxon>Metamonada</taxon>
        <taxon>Diplomonadida</taxon>
        <taxon>Hexamitidae</taxon>
        <taxon>Hexamitinae</taxon>
        <taxon>Hexamita</taxon>
    </lineage>
</organism>
<evidence type="ECO:0000313" key="3">
    <source>
        <dbReference type="Proteomes" id="UP001642409"/>
    </source>
</evidence>
<name>A0AA86N8Z5_9EUKA</name>
<accession>A0AA86N8Z5</accession>
<dbReference type="AlphaFoldDB" id="A0AA86N8Z5"/>
<dbReference type="Proteomes" id="UP001642409">
    <property type="component" value="Unassembled WGS sequence"/>
</dbReference>
<reference evidence="2 3" key="2">
    <citation type="submission" date="2024-07" db="EMBL/GenBank/DDBJ databases">
        <authorList>
            <person name="Akdeniz Z."/>
        </authorList>
    </citation>
    <scope>NUCLEOTIDE SEQUENCE [LARGE SCALE GENOMIC DNA]</scope>
</reference>
<protein>
    <submittedName>
        <fullName evidence="1">Uncharacterized protein</fullName>
    </submittedName>
</protein>
<dbReference type="EMBL" id="CATOUU010000062">
    <property type="protein sequence ID" value="CAI9914913.1"/>
    <property type="molecule type" value="Genomic_DNA"/>
</dbReference>
<sequence>MRQIVDATTPLIQNHVTHKCYTFKTRYYLTFSCVVAQAIQFLTEKNKCLERRQKCKTLLLLDATLFMDRVLENTKETIKTVFSNVYEILMKNNYNDLFEIMVGVYRNYADGKVDLFQHSAWESKPDNLKTAIGHKPSQQRAQIRNKTYQIRLHDVIQMLFKLVQLLQYSKIQLLTRFILYILKYSANNDLITNVHDVRDFSNAFSFSNALQRLSQFSNAYWLALISRNIVKNVNE</sequence>
<evidence type="ECO:0000313" key="2">
    <source>
        <dbReference type="EMBL" id="CAL6025618.1"/>
    </source>
</evidence>
<reference evidence="1" key="1">
    <citation type="submission" date="2023-06" db="EMBL/GenBank/DDBJ databases">
        <authorList>
            <person name="Kurt Z."/>
        </authorList>
    </citation>
    <scope>NUCLEOTIDE SEQUENCE</scope>
</reference>
<gene>
    <name evidence="1" type="ORF">HINF_LOCUS2558</name>
    <name evidence="2" type="ORF">HINF_LOCUS30448</name>
</gene>
<proteinExistence type="predicted"/>
<evidence type="ECO:0000313" key="1">
    <source>
        <dbReference type="EMBL" id="CAI9914913.1"/>
    </source>
</evidence>
<comment type="caution">
    <text evidence="1">The sequence shown here is derived from an EMBL/GenBank/DDBJ whole genome shotgun (WGS) entry which is preliminary data.</text>
</comment>